<comment type="caution">
    <text evidence="1">The sequence shown here is derived from an EMBL/GenBank/DDBJ whole genome shotgun (WGS) entry which is preliminary data.</text>
</comment>
<dbReference type="RefSeq" id="WP_186853826.1">
    <property type="nucleotide sequence ID" value="NZ_JACOPG010000001.1"/>
</dbReference>
<evidence type="ECO:0008006" key="3">
    <source>
        <dbReference type="Google" id="ProtNLM"/>
    </source>
</evidence>
<sequence length="61" mass="6897">MIIVKCDMCGCDVDYNLNGVNVNFNHYGTVQMSGGEREYQVCNVCASKIDAFIKQKSEERK</sequence>
<reference evidence="1 2" key="1">
    <citation type="submission" date="2020-08" db="EMBL/GenBank/DDBJ databases">
        <title>Genome public.</title>
        <authorList>
            <person name="Liu C."/>
            <person name="Sun Q."/>
        </authorList>
    </citation>
    <scope>NUCLEOTIDE SEQUENCE [LARGE SCALE GENOMIC DNA]</scope>
    <source>
        <strain evidence="1 2">NSJ-9</strain>
    </source>
</reference>
<dbReference type="EMBL" id="JACOPG010000001">
    <property type="protein sequence ID" value="MBC5685572.1"/>
    <property type="molecule type" value="Genomic_DNA"/>
</dbReference>
<gene>
    <name evidence="1" type="ORF">H8R94_02900</name>
</gene>
<keyword evidence="2" id="KW-1185">Reference proteome</keyword>
<evidence type="ECO:0000313" key="1">
    <source>
        <dbReference type="EMBL" id="MBC5685572.1"/>
    </source>
</evidence>
<dbReference type="Proteomes" id="UP000643810">
    <property type="component" value="Unassembled WGS sequence"/>
</dbReference>
<evidence type="ECO:0000313" key="2">
    <source>
        <dbReference type="Proteomes" id="UP000643810"/>
    </source>
</evidence>
<organism evidence="1 2">
    <name type="scientific">Roseburia lenta</name>
    <dbReference type="NCBI Taxonomy" id="2763061"/>
    <lineage>
        <taxon>Bacteria</taxon>
        <taxon>Bacillati</taxon>
        <taxon>Bacillota</taxon>
        <taxon>Clostridia</taxon>
        <taxon>Lachnospirales</taxon>
        <taxon>Lachnospiraceae</taxon>
        <taxon>Roseburia</taxon>
    </lineage>
</organism>
<protein>
    <recommendedName>
        <fullName evidence="3">DUF2197 domain-containing protein</fullName>
    </recommendedName>
</protein>
<name>A0ABR7GDQ8_9FIRM</name>
<accession>A0ABR7GDQ8</accession>
<proteinExistence type="predicted"/>